<reference evidence="1" key="2">
    <citation type="journal article" date="2015" name="Data Brief">
        <title>Shoot transcriptome of the giant reed, Arundo donax.</title>
        <authorList>
            <person name="Barrero R.A."/>
            <person name="Guerrero F.D."/>
            <person name="Moolhuijzen P."/>
            <person name="Goolsby J.A."/>
            <person name="Tidwell J."/>
            <person name="Bellgard S.E."/>
            <person name="Bellgard M.I."/>
        </authorList>
    </citation>
    <scope>NUCLEOTIDE SEQUENCE</scope>
    <source>
        <tissue evidence="1">Shoot tissue taken approximately 20 cm above the soil surface</tissue>
    </source>
</reference>
<proteinExistence type="predicted"/>
<name>A0A0A9ANV4_ARUDO</name>
<protein>
    <submittedName>
        <fullName evidence="1">Uncharacterized protein</fullName>
    </submittedName>
</protein>
<evidence type="ECO:0000313" key="1">
    <source>
        <dbReference type="EMBL" id="JAD50585.1"/>
    </source>
</evidence>
<reference evidence="1" key="1">
    <citation type="submission" date="2014-09" db="EMBL/GenBank/DDBJ databases">
        <authorList>
            <person name="Magalhaes I.L.F."/>
            <person name="Oliveira U."/>
            <person name="Santos F.R."/>
            <person name="Vidigal T.H.D.A."/>
            <person name="Brescovit A.D."/>
            <person name="Santos A.J."/>
        </authorList>
    </citation>
    <scope>NUCLEOTIDE SEQUENCE</scope>
    <source>
        <tissue evidence="1">Shoot tissue taken approximately 20 cm above the soil surface</tissue>
    </source>
</reference>
<organism evidence="1">
    <name type="scientific">Arundo donax</name>
    <name type="common">Giant reed</name>
    <name type="synonym">Donax arundinaceus</name>
    <dbReference type="NCBI Taxonomy" id="35708"/>
    <lineage>
        <taxon>Eukaryota</taxon>
        <taxon>Viridiplantae</taxon>
        <taxon>Streptophyta</taxon>
        <taxon>Embryophyta</taxon>
        <taxon>Tracheophyta</taxon>
        <taxon>Spermatophyta</taxon>
        <taxon>Magnoliopsida</taxon>
        <taxon>Liliopsida</taxon>
        <taxon>Poales</taxon>
        <taxon>Poaceae</taxon>
        <taxon>PACMAD clade</taxon>
        <taxon>Arundinoideae</taxon>
        <taxon>Arundineae</taxon>
        <taxon>Arundo</taxon>
    </lineage>
</organism>
<dbReference type="EMBL" id="GBRH01247310">
    <property type="protein sequence ID" value="JAD50585.1"/>
    <property type="molecule type" value="Transcribed_RNA"/>
</dbReference>
<accession>A0A0A9ANV4</accession>
<dbReference type="AlphaFoldDB" id="A0A0A9ANV4"/>
<sequence>MVVGTNCHSEATSITPILQAKPGARITVPQPRGHLALELLPPPLYPIVVYDETAKLLAN</sequence>